<dbReference type="Proteomes" id="UP000238220">
    <property type="component" value="Unassembled WGS sequence"/>
</dbReference>
<feature type="transmembrane region" description="Helical" evidence="1">
    <location>
        <begin position="234"/>
        <end position="253"/>
    </location>
</feature>
<evidence type="ECO:0008006" key="4">
    <source>
        <dbReference type="Google" id="ProtNLM"/>
    </source>
</evidence>
<keyword evidence="1" id="KW-0472">Membrane</keyword>
<organism evidence="2 3">
    <name type="scientific">Solimonas fluminis</name>
    <dbReference type="NCBI Taxonomy" id="2086571"/>
    <lineage>
        <taxon>Bacteria</taxon>
        <taxon>Pseudomonadati</taxon>
        <taxon>Pseudomonadota</taxon>
        <taxon>Gammaproteobacteria</taxon>
        <taxon>Nevskiales</taxon>
        <taxon>Nevskiaceae</taxon>
        <taxon>Solimonas</taxon>
    </lineage>
</organism>
<evidence type="ECO:0000313" key="3">
    <source>
        <dbReference type="Proteomes" id="UP000238220"/>
    </source>
</evidence>
<keyword evidence="1" id="KW-0812">Transmembrane</keyword>
<feature type="transmembrane region" description="Helical" evidence="1">
    <location>
        <begin position="40"/>
        <end position="59"/>
    </location>
</feature>
<feature type="transmembrane region" description="Helical" evidence="1">
    <location>
        <begin position="66"/>
        <end position="87"/>
    </location>
</feature>
<accession>A0A2S5TD52</accession>
<dbReference type="EMBL" id="PSNW01000009">
    <property type="protein sequence ID" value="PPE72930.1"/>
    <property type="molecule type" value="Genomic_DNA"/>
</dbReference>
<evidence type="ECO:0000256" key="1">
    <source>
        <dbReference type="SAM" id="Phobius"/>
    </source>
</evidence>
<sequence length="426" mass="46506">MEAGIRPIAVGIVAAYLLAGAGVLAAAWLRTGRIDQPATLAIAGLALIAGLVMAALLSMMRDPRGMVFFGVFFGLVVLPQVLAFGLFPDRLLRQDPLPAPAGTPAPERIPGADAPLQVTDLTPGVLDARRALLSVYADGSQVIEVIYDGEAQARLRFLAEYQNQPPPLESLGRYSGVLTQEERHASFHAVDGRRLLRITAVDRAILEHRLRGMDAPPPGPAASAAAATPPEPPVAVLAAALVLYSLFVAWVFLRLATWAASHAAMPGVPVQTATALRQRLLRLGRQDLPFTVRPGDAPQELIAEWRHAEATWLDLMRLRHVNRVVRYRLRLDEDRAQVRVREFQAAFDASAGAGGADLSYRATWGVSFFDRRVEGVLGLQLRDGKPTGEIAHAWRFDIDEMRSPLVQVITAAGWEWRHVLVDARWL</sequence>
<dbReference type="AlphaFoldDB" id="A0A2S5TD52"/>
<feature type="transmembrane region" description="Helical" evidence="1">
    <location>
        <begin position="7"/>
        <end position="28"/>
    </location>
</feature>
<keyword evidence="3" id="KW-1185">Reference proteome</keyword>
<comment type="caution">
    <text evidence="2">The sequence shown here is derived from an EMBL/GenBank/DDBJ whole genome shotgun (WGS) entry which is preliminary data.</text>
</comment>
<evidence type="ECO:0000313" key="2">
    <source>
        <dbReference type="EMBL" id="PPE72930.1"/>
    </source>
</evidence>
<reference evidence="2 3" key="1">
    <citation type="submission" date="2018-02" db="EMBL/GenBank/DDBJ databases">
        <title>Genome sequencing of Solimonas sp. HR-BB.</title>
        <authorList>
            <person name="Lee Y."/>
            <person name="Jeon C.O."/>
        </authorList>
    </citation>
    <scope>NUCLEOTIDE SEQUENCE [LARGE SCALE GENOMIC DNA]</scope>
    <source>
        <strain evidence="2 3">HR-BB</strain>
    </source>
</reference>
<name>A0A2S5TD52_9GAMM</name>
<dbReference type="OrthoDB" id="7068230at2"/>
<dbReference type="RefSeq" id="WP_104231374.1">
    <property type="nucleotide sequence ID" value="NZ_PSNW01000009.1"/>
</dbReference>
<keyword evidence="1" id="KW-1133">Transmembrane helix</keyword>
<gene>
    <name evidence="2" type="ORF">C3942_16025</name>
</gene>
<proteinExistence type="predicted"/>
<protein>
    <recommendedName>
        <fullName evidence="4">DUF4178 domain-containing protein</fullName>
    </recommendedName>
</protein>